<dbReference type="AlphaFoldDB" id="A0A4P9YZE6"/>
<dbReference type="EC" id="2.7.1.30" evidence="3"/>
<dbReference type="InterPro" id="IPR018484">
    <property type="entry name" value="FGGY_N"/>
</dbReference>
<keyword evidence="6 12" id="KW-0418">Kinase</keyword>
<dbReference type="Gene3D" id="3.30.420.40">
    <property type="match status" value="2"/>
</dbReference>
<organism evidence="15 16">
    <name type="scientific">Syncephalis pseudoplumigaleata</name>
    <dbReference type="NCBI Taxonomy" id="1712513"/>
    <lineage>
        <taxon>Eukaryota</taxon>
        <taxon>Fungi</taxon>
        <taxon>Fungi incertae sedis</taxon>
        <taxon>Zoopagomycota</taxon>
        <taxon>Zoopagomycotina</taxon>
        <taxon>Zoopagomycetes</taxon>
        <taxon>Zoopagales</taxon>
        <taxon>Piptocephalidaceae</taxon>
        <taxon>Syncephalis</taxon>
    </lineage>
</organism>
<evidence type="ECO:0000256" key="6">
    <source>
        <dbReference type="ARBA" id="ARBA00022777"/>
    </source>
</evidence>
<dbReference type="InterPro" id="IPR042018">
    <property type="entry name" value="GK1-3_metazoan-type"/>
</dbReference>
<keyword evidence="4 12" id="KW-0808">Transferase</keyword>
<evidence type="ECO:0000256" key="4">
    <source>
        <dbReference type="ARBA" id="ARBA00022679"/>
    </source>
</evidence>
<dbReference type="Proteomes" id="UP000278143">
    <property type="component" value="Unassembled WGS sequence"/>
</dbReference>
<dbReference type="GO" id="GO:0005739">
    <property type="term" value="C:mitochondrion"/>
    <property type="evidence" value="ECO:0007669"/>
    <property type="project" value="TreeGrafter"/>
</dbReference>
<evidence type="ECO:0000256" key="7">
    <source>
        <dbReference type="ARBA" id="ARBA00022798"/>
    </source>
</evidence>
<evidence type="ECO:0000256" key="3">
    <source>
        <dbReference type="ARBA" id="ARBA00012099"/>
    </source>
</evidence>
<evidence type="ECO:0000256" key="11">
    <source>
        <dbReference type="ARBA" id="ARBA00071571"/>
    </source>
</evidence>
<accession>A0A4P9YZE6</accession>
<dbReference type="EMBL" id="KZ989723">
    <property type="protein sequence ID" value="RKP25506.1"/>
    <property type="molecule type" value="Genomic_DNA"/>
</dbReference>
<dbReference type="PANTHER" id="PTHR10196:SF69">
    <property type="entry name" value="GLYCEROL KINASE"/>
    <property type="match status" value="1"/>
</dbReference>
<dbReference type="CDD" id="cd07792">
    <property type="entry name" value="ASKHA_NBD_FGGY_GK1-3-like"/>
    <property type="match status" value="1"/>
</dbReference>
<gene>
    <name evidence="15" type="ORF">SYNPS1DRAFT_15561</name>
</gene>
<dbReference type="GO" id="GO:0046167">
    <property type="term" value="P:glycerol-3-phosphate biosynthetic process"/>
    <property type="evidence" value="ECO:0007669"/>
    <property type="project" value="TreeGrafter"/>
</dbReference>
<evidence type="ECO:0000256" key="1">
    <source>
        <dbReference type="ARBA" id="ARBA00005190"/>
    </source>
</evidence>
<proteinExistence type="inferred from homology"/>
<dbReference type="GO" id="GO:0004370">
    <property type="term" value="F:glycerol kinase activity"/>
    <property type="evidence" value="ECO:0007669"/>
    <property type="project" value="UniProtKB-EC"/>
</dbReference>
<dbReference type="PIRSF" id="PIRSF000538">
    <property type="entry name" value="GlpK"/>
    <property type="match status" value="1"/>
</dbReference>
<dbReference type="InterPro" id="IPR005999">
    <property type="entry name" value="Glycerol_kin"/>
</dbReference>
<keyword evidence="7" id="KW-0319">Glycerol metabolism</keyword>
<keyword evidence="8" id="KW-0067">ATP-binding</keyword>
<evidence type="ECO:0000256" key="8">
    <source>
        <dbReference type="ARBA" id="ARBA00022840"/>
    </source>
</evidence>
<feature type="domain" description="Carbohydrate kinase FGGY C-terminal" evidence="14">
    <location>
        <begin position="277"/>
        <end position="447"/>
    </location>
</feature>
<evidence type="ECO:0000259" key="14">
    <source>
        <dbReference type="Pfam" id="PF02782"/>
    </source>
</evidence>
<reference evidence="16" key="1">
    <citation type="journal article" date="2018" name="Nat. Microbiol.">
        <title>Leveraging single-cell genomics to expand the fungal tree of life.</title>
        <authorList>
            <person name="Ahrendt S.R."/>
            <person name="Quandt C.A."/>
            <person name="Ciobanu D."/>
            <person name="Clum A."/>
            <person name="Salamov A."/>
            <person name="Andreopoulos B."/>
            <person name="Cheng J.F."/>
            <person name="Woyke T."/>
            <person name="Pelin A."/>
            <person name="Henrissat B."/>
            <person name="Reynolds N.K."/>
            <person name="Benny G.L."/>
            <person name="Smith M.E."/>
            <person name="James T.Y."/>
            <person name="Grigoriev I.V."/>
        </authorList>
    </citation>
    <scope>NUCLEOTIDE SEQUENCE [LARGE SCALE GENOMIC DNA]</scope>
    <source>
        <strain evidence="16">Benny S71-1</strain>
    </source>
</reference>
<dbReference type="InterPro" id="IPR018483">
    <property type="entry name" value="Carb_kinase_FGGY_CS"/>
</dbReference>
<dbReference type="Pfam" id="PF00370">
    <property type="entry name" value="FGGY_N"/>
    <property type="match status" value="1"/>
</dbReference>
<dbReference type="InterPro" id="IPR043129">
    <property type="entry name" value="ATPase_NBD"/>
</dbReference>
<dbReference type="NCBIfam" id="TIGR01311">
    <property type="entry name" value="glycerol_kin"/>
    <property type="match status" value="1"/>
</dbReference>
<comment type="similarity">
    <text evidence="2 12">Belongs to the FGGY kinase family.</text>
</comment>
<evidence type="ECO:0000313" key="15">
    <source>
        <dbReference type="EMBL" id="RKP25506.1"/>
    </source>
</evidence>
<keyword evidence="16" id="KW-1185">Reference proteome</keyword>
<comment type="pathway">
    <text evidence="1">Polyol metabolism; glycerol degradation via glycerol kinase pathway; sn-glycerol 3-phosphate from glycerol: step 1/1.</text>
</comment>
<dbReference type="SUPFAM" id="SSF53067">
    <property type="entry name" value="Actin-like ATPase domain"/>
    <property type="match status" value="2"/>
</dbReference>
<evidence type="ECO:0000256" key="5">
    <source>
        <dbReference type="ARBA" id="ARBA00022741"/>
    </source>
</evidence>
<dbReference type="Pfam" id="PF02782">
    <property type="entry name" value="FGGY_C"/>
    <property type="match status" value="1"/>
</dbReference>
<sequence>MANKSGYVGSIDQGTTSSRFFVFDHAGKVVASHQVPIQQYHPHAGQVALPWHEHDPKEILSSVETCMNEVAAKLETMNISPSELQAIGVTNQRETTICWDATTSEAFYNAIVWSDARTKTIVHQLADAHPSKSRDCIKDKCGLPLTTYFSGLKLRWMLNELPSVQEAAKNGTLRCCTVDSWLIYHLTGGIKGNGRFVTDITNASRTMLMDIRARTWCSDLCEFFGVPMSSLPEIRSSSEVYGKIAAGPFAGVPLAGCLGDQQAAVVGQKCFNQGEAKSTYGTGCFMLFNTGEEPVLSKHGLLTTVAYQLGANATPSYALEGSISVSGAAVAWLQKNLGIIDDVKDIDEVAGAVPDNGGVYFVPSFNGLFAPYWRDDARGCIVGLTHYANKHHIARATLEATCFQSRAILDAMNLDSGVKLQKLRVDGGLTRSHLCMQIQADMLNIPVGKRVMAAND</sequence>
<dbReference type="NCBIfam" id="NF000756">
    <property type="entry name" value="PRK00047.1"/>
    <property type="match status" value="1"/>
</dbReference>
<evidence type="ECO:0000313" key="16">
    <source>
        <dbReference type="Proteomes" id="UP000278143"/>
    </source>
</evidence>
<dbReference type="FunFam" id="3.30.420.40:FF:000177">
    <property type="entry name" value="Glycerol kinase"/>
    <property type="match status" value="1"/>
</dbReference>
<dbReference type="InterPro" id="IPR000577">
    <property type="entry name" value="Carb_kinase_FGGY"/>
</dbReference>
<comment type="catalytic activity">
    <reaction evidence="10">
        <text>glycerol + ATP = sn-glycerol 3-phosphate + ADP + H(+)</text>
        <dbReference type="Rhea" id="RHEA:21644"/>
        <dbReference type="ChEBI" id="CHEBI:15378"/>
        <dbReference type="ChEBI" id="CHEBI:17754"/>
        <dbReference type="ChEBI" id="CHEBI:30616"/>
        <dbReference type="ChEBI" id="CHEBI:57597"/>
        <dbReference type="ChEBI" id="CHEBI:456216"/>
        <dbReference type="EC" id="2.7.1.30"/>
    </reaction>
</comment>
<evidence type="ECO:0000256" key="2">
    <source>
        <dbReference type="ARBA" id="ARBA00009156"/>
    </source>
</evidence>
<dbReference type="GO" id="GO:0006641">
    <property type="term" value="P:triglyceride metabolic process"/>
    <property type="evidence" value="ECO:0007669"/>
    <property type="project" value="TreeGrafter"/>
</dbReference>
<name>A0A4P9YZE6_9FUNG</name>
<dbReference type="UniPathway" id="UPA00618">
    <property type="reaction ID" value="UER00672"/>
</dbReference>
<dbReference type="PROSITE" id="PS00933">
    <property type="entry name" value="FGGY_KINASES_1"/>
    <property type="match status" value="1"/>
</dbReference>
<dbReference type="PANTHER" id="PTHR10196">
    <property type="entry name" value="SUGAR KINASE"/>
    <property type="match status" value="1"/>
</dbReference>
<evidence type="ECO:0000256" key="10">
    <source>
        <dbReference type="ARBA" id="ARBA00052101"/>
    </source>
</evidence>
<feature type="domain" description="Carbohydrate kinase FGGY N-terminal" evidence="13">
    <location>
        <begin position="7"/>
        <end position="267"/>
    </location>
</feature>
<dbReference type="InterPro" id="IPR018485">
    <property type="entry name" value="FGGY_C"/>
</dbReference>
<dbReference type="GO" id="GO:0019563">
    <property type="term" value="P:glycerol catabolic process"/>
    <property type="evidence" value="ECO:0007669"/>
    <property type="project" value="UniProtKB-UniPathway"/>
</dbReference>
<keyword evidence="5" id="KW-0547">Nucleotide-binding</keyword>
<dbReference type="GO" id="GO:0005524">
    <property type="term" value="F:ATP binding"/>
    <property type="evidence" value="ECO:0007669"/>
    <property type="project" value="UniProtKB-KW"/>
</dbReference>
<dbReference type="PROSITE" id="PS00445">
    <property type="entry name" value="FGGY_KINASES_2"/>
    <property type="match status" value="1"/>
</dbReference>
<evidence type="ECO:0000259" key="13">
    <source>
        <dbReference type="Pfam" id="PF00370"/>
    </source>
</evidence>
<dbReference type="OrthoDB" id="5422795at2759"/>
<protein>
    <recommendedName>
        <fullName evidence="11">Probable glycerol kinase</fullName>
        <ecNumber evidence="3">2.7.1.30</ecNumber>
    </recommendedName>
    <alternativeName>
        <fullName evidence="9">ATP:glycerol 3-phosphotransferase</fullName>
    </alternativeName>
</protein>
<evidence type="ECO:0000256" key="9">
    <source>
        <dbReference type="ARBA" id="ARBA00043149"/>
    </source>
</evidence>
<evidence type="ECO:0000256" key="12">
    <source>
        <dbReference type="RuleBase" id="RU003733"/>
    </source>
</evidence>